<reference evidence="1 2" key="1">
    <citation type="submission" date="2017-04" db="EMBL/GenBank/DDBJ databases">
        <authorList>
            <person name="Afonso C.L."/>
            <person name="Miller P.J."/>
            <person name="Scott M.A."/>
            <person name="Spackman E."/>
            <person name="Goraichik I."/>
            <person name="Dimitrov K.M."/>
            <person name="Suarez D.L."/>
            <person name="Swayne D.E."/>
        </authorList>
    </citation>
    <scope>NUCLEOTIDE SEQUENCE [LARGE SCALE GENOMIC DNA]</scope>
    <source>
        <strain evidence="1 2">A2P</strain>
    </source>
</reference>
<evidence type="ECO:0000313" key="2">
    <source>
        <dbReference type="Proteomes" id="UP000192936"/>
    </source>
</evidence>
<dbReference type="STRING" id="286727.SAMN02982917_2023"/>
<evidence type="ECO:0000313" key="1">
    <source>
        <dbReference type="EMBL" id="SMF39970.1"/>
    </source>
</evidence>
<dbReference type="Proteomes" id="UP000192936">
    <property type="component" value="Unassembled WGS sequence"/>
</dbReference>
<dbReference type="AlphaFoldDB" id="A0A1X7ETR1"/>
<proteinExistence type="predicted"/>
<organism evidence="1 2">
    <name type="scientific">Azospirillum oryzae</name>
    <dbReference type="NCBI Taxonomy" id="286727"/>
    <lineage>
        <taxon>Bacteria</taxon>
        <taxon>Pseudomonadati</taxon>
        <taxon>Pseudomonadota</taxon>
        <taxon>Alphaproteobacteria</taxon>
        <taxon>Rhodospirillales</taxon>
        <taxon>Azospirillaceae</taxon>
        <taxon>Azospirillum</taxon>
    </lineage>
</organism>
<gene>
    <name evidence="1" type="ORF">SAMN02982917_2023</name>
</gene>
<protein>
    <submittedName>
        <fullName evidence="1">Uncharacterized protein</fullName>
    </submittedName>
</protein>
<dbReference type="RefSeq" id="WP_085084861.1">
    <property type="nucleotide sequence ID" value="NZ_FXAK01000003.1"/>
</dbReference>
<sequence>MIVRRNFKIPGSLTGRTAYLHTGLRHLLYTQDPKQLPLDPRVNCWLRLHQSTLTAIRTFATEHKMAERDVVAAALVEIDNVAVLLPDPERPLPFGRSRNLAQTDT</sequence>
<dbReference type="EMBL" id="FXAK01000003">
    <property type="protein sequence ID" value="SMF39970.1"/>
    <property type="molecule type" value="Genomic_DNA"/>
</dbReference>
<accession>A0A1X7ETR1</accession>
<name>A0A1X7ETR1_9PROT</name>